<feature type="binding site" evidence="8">
    <location>
        <begin position="268"/>
        <end position="275"/>
    </location>
    <ligand>
        <name>FAD</name>
        <dbReference type="ChEBI" id="CHEBI:57692"/>
    </ligand>
</feature>
<evidence type="ECO:0000256" key="7">
    <source>
        <dbReference type="ARBA" id="ARBA00025649"/>
    </source>
</evidence>
<dbReference type="Proteomes" id="UP000655208">
    <property type="component" value="Unassembled WGS sequence"/>
</dbReference>
<proteinExistence type="inferred from homology"/>
<comment type="function">
    <text evidence="7">The electron transfer flavoprotein serves as a specific electron acceptor for other dehydrogenases. It transfers the electrons to the main respiratory chain via ETF-ubiquinone oxidoreductase (ETF dehydrogenase).</text>
</comment>
<gene>
    <name evidence="10" type="primary">etfA</name>
    <name evidence="10" type="ORF">GCM10011594_01590</name>
</gene>
<keyword evidence="3" id="KW-0813">Transport</keyword>
<dbReference type="PROSITE" id="PS00696">
    <property type="entry name" value="ETF_ALPHA"/>
    <property type="match status" value="1"/>
</dbReference>
<feature type="binding site" evidence="8">
    <location>
        <begin position="237"/>
        <end position="238"/>
    </location>
    <ligand>
        <name>FAD</name>
        <dbReference type="ChEBI" id="CHEBI:57692"/>
    </ligand>
</feature>
<feature type="binding site" evidence="8">
    <location>
        <begin position="251"/>
        <end position="255"/>
    </location>
    <ligand>
        <name>FAD</name>
        <dbReference type="ChEBI" id="CHEBI:57692"/>
    </ligand>
</feature>
<comment type="similarity">
    <text evidence="1">Belongs to the ETF alpha-subunit/FixB family.</text>
</comment>
<dbReference type="InterPro" id="IPR014729">
    <property type="entry name" value="Rossmann-like_a/b/a_fold"/>
</dbReference>
<dbReference type="SUPFAM" id="SSF52467">
    <property type="entry name" value="DHS-like NAD/FAD-binding domain"/>
    <property type="match status" value="1"/>
</dbReference>
<feature type="binding site" evidence="8">
    <location>
        <position position="212"/>
    </location>
    <ligand>
        <name>FAD</name>
        <dbReference type="ChEBI" id="CHEBI:57692"/>
    </ligand>
</feature>
<evidence type="ECO:0000256" key="1">
    <source>
        <dbReference type="ARBA" id="ARBA00005817"/>
    </source>
</evidence>
<dbReference type="SMART" id="SM00893">
    <property type="entry name" value="ETF"/>
    <property type="match status" value="1"/>
</dbReference>
<feature type="binding site" evidence="8">
    <location>
        <position position="289"/>
    </location>
    <ligand>
        <name>FAD</name>
        <dbReference type="ChEBI" id="CHEBI:57692"/>
    </ligand>
</feature>
<protein>
    <submittedName>
        <fullName evidence="10">Electron transfer flavoprotein subunit alpha</fullName>
    </submittedName>
</protein>
<evidence type="ECO:0000313" key="10">
    <source>
        <dbReference type="EMBL" id="GGL85631.1"/>
    </source>
</evidence>
<keyword evidence="5 8" id="KW-0274">FAD</keyword>
<dbReference type="Gene3D" id="3.40.50.620">
    <property type="entry name" value="HUPs"/>
    <property type="match status" value="1"/>
</dbReference>
<keyword evidence="4" id="KW-0285">Flavoprotein</keyword>
<dbReference type="Gene3D" id="3.40.50.1220">
    <property type="entry name" value="TPP-binding domain"/>
    <property type="match status" value="1"/>
</dbReference>
<dbReference type="InterPro" id="IPR029035">
    <property type="entry name" value="DHS-like_NAD/FAD-binding_dom"/>
</dbReference>
<evidence type="ECO:0000256" key="2">
    <source>
        <dbReference type="ARBA" id="ARBA00011355"/>
    </source>
</evidence>
<dbReference type="GO" id="GO:0050660">
    <property type="term" value="F:flavin adenine dinucleotide binding"/>
    <property type="evidence" value="ECO:0007669"/>
    <property type="project" value="InterPro"/>
</dbReference>
<dbReference type="InterPro" id="IPR014731">
    <property type="entry name" value="ETF_asu_C"/>
</dbReference>
<comment type="caution">
    <text evidence="10">The sequence shown here is derived from an EMBL/GenBank/DDBJ whole genome shotgun (WGS) entry which is preliminary data.</text>
</comment>
<evidence type="ECO:0000256" key="5">
    <source>
        <dbReference type="ARBA" id="ARBA00022827"/>
    </source>
</evidence>
<dbReference type="RefSeq" id="WP_188939619.1">
    <property type="nucleotide sequence ID" value="NZ_BMNA01000001.1"/>
</dbReference>
<name>A0A917SKX0_9ACTN</name>
<dbReference type="PANTHER" id="PTHR43153:SF1">
    <property type="entry name" value="ELECTRON TRANSFER FLAVOPROTEIN SUBUNIT ALPHA, MITOCHONDRIAL"/>
    <property type="match status" value="1"/>
</dbReference>
<dbReference type="AlphaFoldDB" id="A0A917SKX0"/>
<dbReference type="Pfam" id="PF00766">
    <property type="entry name" value="ETF_alpha"/>
    <property type="match status" value="1"/>
</dbReference>
<comment type="cofactor">
    <cofactor evidence="8">
        <name>FAD</name>
        <dbReference type="ChEBI" id="CHEBI:57692"/>
    </cofactor>
    <text evidence="8">Binds 1 FAD per dimer.</text>
</comment>
<dbReference type="InterPro" id="IPR001308">
    <property type="entry name" value="ETF_a/FixB"/>
</dbReference>
<sequence>MNDRQVLVLAEHADGAVRRVTGELLAAASRLGVPAAVVVGTPGTAQALAAELGALGAATVYAVETPEAGATLITGEVSALQAAVTAAGEPAAVLVAATFDGREIAGRLAVRLDSGVLTDVVGVALEGDEVVTTQAVLGGSYQTRYRVTRGVPVVSVRGNAIEGAATPVAEPAVVPLQVAADPTAPRVLETVPEEAGDRPELGAAKVVVSGGRGVGSADNFHVVEELADVLGGAVGASRAAVDSGYYPHQFQVGQTGTTVSPQLYIALGISGAIQHRAGMQTSKTIVAVNKDADAPIYEIADLGVVGDLFTVAPQLAAALKARRG</sequence>
<dbReference type="InterPro" id="IPR014730">
    <property type="entry name" value="ETF_a/b_N"/>
</dbReference>
<dbReference type="InterPro" id="IPR018206">
    <property type="entry name" value="ETF_asu_C_CS"/>
</dbReference>
<dbReference type="GO" id="GO:0033539">
    <property type="term" value="P:fatty acid beta-oxidation using acyl-CoA dehydrogenase"/>
    <property type="evidence" value="ECO:0007669"/>
    <property type="project" value="TreeGrafter"/>
</dbReference>
<dbReference type="PIRSF" id="PIRSF000089">
    <property type="entry name" value="Electra_flavoP_a"/>
    <property type="match status" value="1"/>
</dbReference>
<evidence type="ECO:0000256" key="6">
    <source>
        <dbReference type="ARBA" id="ARBA00022982"/>
    </source>
</evidence>
<organism evidence="10 11">
    <name type="scientific">Nakamurella endophytica</name>
    <dbReference type="NCBI Taxonomy" id="1748367"/>
    <lineage>
        <taxon>Bacteria</taxon>
        <taxon>Bacillati</taxon>
        <taxon>Actinomycetota</taxon>
        <taxon>Actinomycetes</taxon>
        <taxon>Nakamurellales</taxon>
        <taxon>Nakamurellaceae</taxon>
        <taxon>Nakamurella</taxon>
    </lineage>
</organism>
<dbReference type="PANTHER" id="PTHR43153">
    <property type="entry name" value="ELECTRON TRANSFER FLAVOPROTEIN ALPHA"/>
    <property type="match status" value="1"/>
</dbReference>
<dbReference type="FunFam" id="3.40.50.1220:FF:000001">
    <property type="entry name" value="Electron transfer flavoprotein, alpha subunit"/>
    <property type="match status" value="1"/>
</dbReference>
<dbReference type="EMBL" id="BMNA01000001">
    <property type="protein sequence ID" value="GGL85631.1"/>
    <property type="molecule type" value="Genomic_DNA"/>
</dbReference>
<evidence type="ECO:0000313" key="11">
    <source>
        <dbReference type="Proteomes" id="UP000655208"/>
    </source>
</evidence>
<keyword evidence="6" id="KW-0249">Electron transport</keyword>
<comment type="subunit">
    <text evidence="2">Heterodimer of an alpha and a beta subunit.</text>
</comment>
<keyword evidence="11" id="KW-1185">Reference proteome</keyword>
<dbReference type="SUPFAM" id="SSF52402">
    <property type="entry name" value="Adenine nucleotide alpha hydrolases-like"/>
    <property type="match status" value="1"/>
</dbReference>
<reference evidence="10" key="1">
    <citation type="journal article" date="2014" name="Int. J. Syst. Evol. Microbiol.">
        <title>Complete genome sequence of Corynebacterium casei LMG S-19264T (=DSM 44701T), isolated from a smear-ripened cheese.</title>
        <authorList>
            <consortium name="US DOE Joint Genome Institute (JGI-PGF)"/>
            <person name="Walter F."/>
            <person name="Albersmeier A."/>
            <person name="Kalinowski J."/>
            <person name="Ruckert C."/>
        </authorList>
    </citation>
    <scope>NUCLEOTIDE SEQUENCE</scope>
    <source>
        <strain evidence="10">CGMCC 4.7308</strain>
    </source>
</reference>
<evidence type="ECO:0000259" key="9">
    <source>
        <dbReference type="SMART" id="SM00893"/>
    </source>
</evidence>
<dbReference type="GO" id="GO:0009055">
    <property type="term" value="F:electron transfer activity"/>
    <property type="evidence" value="ECO:0007669"/>
    <property type="project" value="InterPro"/>
</dbReference>
<reference evidence="10" key="2">
    <citation type="submission" date="2020-09" db="EMBL/GenBank/DDBJ databases">
        <authorList>
            <person name="Sun Q."/>
            <person name="Zhou Y."/>
        </authorList>
    </citation>
    <scope>NUCLEOTIDE SEQUENCE</scope>
    <source>
        <strain evidence="10">CGMCC 4.7308</strain>
    </source>
</reference>
<evidence type="ECO:0000256" key="4">
    <source>
        <dbReference type="ARBA" id="ARBA00022630"/>
    </source>
</evidence>
<evidence type="ECO:0000256" key="8">
    <source>
        <dbReference type="PIRSR" id="PIRSR000089-1"/>
    </source>
</evidence>
<feature type="domain" description="Electron transfer flavoprotein alpha/beta-subunit N-terminal" evidence="9">
    <location>
        <begin position="6"/>
        <end position="199"/>
    </location>
</feature>
<evidence type="ECO:0000256" key="3">
    <source>
        <dbReference type="ARBA" id="ARBA00022448"/>
    </source>
</evidence>
<dbReference type="Pfam" id="PF01012">
    <property type="entry name" value="ETF"/>
    <property type="match status" value="1"/>
</dbReference>
<accession>A0A917SKX0</accession>